<sequence length="532" mass="62257">MNRDIVKNKDGTIDWSEGGIVETVYSDNGKKLFYRKDLFFKKNRLKTRDTNYFETLLRNVEGMNDVENNVDVQLSCIGDVRKIFYTNNNGGWRLNSRKKLCDRILNDASVYINLSDLINISRNYDENYLEELQEIRSNSDTNVFTSNEYNQLHLAVNSRAEMLASIVNFDEILENLDSAEEGATSYRRRLIRVCNITLSGLERIVEDSEINKRSTYAAFFGIFYKNDFFTNLTFDNNHFDNQVIQKEGSYQEGEIDIISLKLQVHFSFIINFKFTSNWKYSNKGSNIIRPFHNGILLNTTDCLILFTFSTTSSSVPDESCNGKENIISKYRKYQHWLISMTKDDDTSDRELKTLNDGYEISSFKIKHLISYQKIKNNKNENIICQEKVVYIKNLLIDLVDVIYRRKKKSGTFYSLDDFQMDLINICEKRDNITFYITVLHRVLVNNNELTYNVIKFHAIFNFNLVLIKSTLLSCVKISNRQAQEGKFWYGRSSKMESYIKVPETHIFDNSEQLNGESKKFLIPFYQNVTLAM</sequence>
<dbReference type="AlphaFoldDB" id="A0A0N5C1U7"/>
<reference evidence="2" key="1">
    <citation type="submission" date="2017-02" db="UniProtKB">
        <authorList>
            <consortium name="WormBaseParasite"/>
        </authorList>
    </citation>
    <scope>IDENTIFICATION</scope>
</reference>
<dbReference type="WBParaSite" id="SPAL_0001196700.1">
    <property type="protein sequence ID" value="SPAL_0001196700.1"/>
    <property type="gene ID" value="SPAL_0001196700"/>
</dbReference>
<dbReference type="Proteomes" id="UP000046392">
    <property type="component" value="Unplaced"/>
</dbReference>
<keyword evidence="1" id="KW-1185">Reference proteome</keyword>
<protein>
    <submittedName>
        <fullName evidence="2">C2H2-type domain-containing protein</fullName>
    </submittedName>
</protein>
<accession>A0A0N5C1U7</accession>
<name>A0A0N5C1U7_STREA</name>
<proteinExistence type="predicted"/>
<evidence type="ECO:0000313" key="2">
    <source>
        <dbReference type="WBParaSite" id="SPAL_0001196700.1"/>
    </source>
</evidence>
<evidence type="ECO:0000313" key="1">
    <source>
        <dbReference type="Proteomes" id="UP000046392"/>
    </source>
</evidence>
<organism evidence="1 2">
    <name type="scientific">Strongyloides papillosus</name>
    <name type="common">Intestinal threadworm</name>
    <dbReference type="NCBI Taxonomy" id="174720"/>
    <lineage>
        <taxon>Eukaryota</taxon>
        <taxon>Metazoa</taxon>
        <taxon>Ecdysozoa</taxon>
        <taxon>Nematoda</taxon>
        <taxon>Chromadorea</taxon>
        <taxon>Rhabditida</taxon>
        <taxon>Tylenchina</taxon>
        <taxon>Panagrolaimomorpha</taxon>
        <taxon>Strongyloidoidea</taxon>
        <taxon>Strongyloididae</taxon>
        <taxon>Strongyloides</taxon>
    </lineage>
</organism>